<dbReference type="PANTHER" id="PTHR10241:SF25">
    <property type="entry name" value="TOMOSYN, ISOFORM C"/>
    <property type="match status" value="1"/>
</dbReference>
<sequence length="305" mass="33531">MTSLSVLFLTDSVSVGSSPLVSVIAKRFMHSDGHSKSPKQSELPENHMEELMFVLTEDAKIYVIDGGSGKTSSLEPLHLKKVSTAISMYVIENNTPFSGIISKKPQSSKDDANSNEPSQDMTTSDQCDTAPFLQNDPSRKHFEESFVLLCCKDAIRTYATKSVVHGNNKSVCKVKLDKPCCWTTTFMKDGKVCGLLLLFQNGDIEIRSLPDLELVEQTSLMSVLRWNFKLNMDRAMSSMENGHVTLANGSELAFVSLLASENDFRIPESLPFLHDEVLAAAADAAIKFSTQKKKQGSGPNIIGTR</sequence>
<reference evidence="2" key="1">
    <citation type="submission" date="2025-08" db="UniProtKB">
        <authorList>
            <consortium name="RefSeq"/>
        </authorList>
    </citation>
    <scope>IDENTIFICATION</scope>
</reference>
<organism evidence="2">
    <name type="scientific">Nicotiana tabacum</name>
    <name type="common">Common tobacco</name>
    <dbReference type="NCBI Taxonomy" id="4097"/>
    <lineage>
        <taxon>Eukaryota</taxon>
        <taxon>Viridiplantae</taxon>
        <taxon>Streptophyta</taxon>
        <taxon>Embryophyta</taxon>
        <taxon>Tracheophyta</taxon>
        <taxon>Spermatophyta</taxon>
        <taxon>Magnoliopsida</taxon>
        <taxon>eudicotyledons</taxon>
        <taxon>Gunneridae</taxon>
        <taxon>Pentapetalae</taxon>
        <taxon>asterids</taxon>
        <taxon>lamiids</taxon>
        <taxon>Solanales</taxon>
        <taxon>Solanaceae</taxon>
        <taxon>Nicotianoideae</taxon>
        <taxon>Nicotianeae</taxon>
        <taxon>Nicotiana</taxon>
    </lineage>
</organism>
<name>A0A1S3XCU3_TOBAC</name>
<dbReference type="AlphaFoldDB" id="A0A1S3XCU3"/>
<dbReference type="PANTHER" id="PTHR10241">
    <property type="entry name" value="LETHAL 2 GIANT LARVAE PROTEIN"/>
    <property type="match status" value="1"/>
</dbReference>
<gene>
    <name evidence="2" type="primary">LOC107763591</name>
</gene>
<protein>
    <submittedName>
        <fullName evidence="2">Uncharacterized protein isoform X1</fullName>
    </submittedName>
</protein>
<feature type="region of interest" description="Disordered" evidence="1">
    <location>
        <begin position="101"/>
        <end position="130"/>
    </location>
</feature>
<dbReference type="RefSeq" id="XP_016437563.1">
    <property type="nucleotide sequence ID" value="XM_016582077.1"/>
</dbReference>
<evidence type="ECO:0000256" key="1">
    <source>
        <dbReference type="SAM" id="MobiDB-lite"/>
    </source>
</evidence>
<dbReference type="OrthoDB" id="1268022at2759"/>
<dbReference type="KEGG" id="nta:107763591"/>
<dbReference type="STRING" id="4097.A0A1S3XCU3"/>
<dbReference type="PaxDb" id="4097-A0A1S3XCU3"/>
<feature type="compositionally biased region" description="Polar residues" evidence="1">
    <location>
        <begin position="114"/>
        <end position="127"/>
    </location>
</feature>
<evidence type="ECO:0000313" key="2">
    <source>
        <dbReference type="RefSeq" id="XP_016437563.1"/>
    </source>
</evidence>
<proteinExistence type="predicted"/>
<accession>A0A1S3XCU3</accession>